<proteinExistence type="inferred from homology"/>
<dbReference type="GO" id="GO:0016811">
    <property type="term" value="F:hydrolase activity, acting on carbon-nitrogen (but not peptide) bonds, in linear amides"/>
    <property type="evidence" value="ECO:0007669"/>
    <property type="project" value="InterPro"/>
</dbReference>
<dbReference type="SUPFAM" id="SSF56235">
    <property type="entry name" value="N-terminal nucleophile aminohydrolases (Ntn hydrolases)"/>
    <property type="match status" value="1"/>
</dbReference>
<evidence type="ECO:0000256" key="5">
    <source>
        <dbReference type="SAM" id="MobiDB-lite"/>
    </source>
</evidence>
<evidence type="ECO:0000256" key="4">
    <source>
        <dbReference type="ARBA" id="ARBA00023145"/>
    </source>
</evidence>
<evidence type="ECO:0000313" key="7">
    <source>
        <dbReference type="Proteomes" id="UP000215126"/>
    </source>
</evidence>
<evidence type="ECO:0000313" key="6">
    <source>
        <dbReference type="EMBL" id="SNU83898.1"/>
    </source>
</evidence>
<dbReference type="InterPro" id="IPR043147">
    <property type="entry name" value="Penicillin_amidase_A-knob"/>
</dbReference>
<keyword evidence="7" id="KW-1185">Reference proteome</keyword>
<comment type="similarity">
    <text evidence="1">Belongs to the peptidase S45 family.</text>
</comment>
<dbReference type="EMBL" id="LT906435">
    <property type="protein sequence ID" value="SNU83898.1"/>
    <property type="molecule type" value="Genomic_DNA"/>
</dbReference>
<gene>
    <name evidence="6" type="primary">pvdQ</name>
    <name evidence="6" type="ORF">SAMEA4530655_01709</name>
</gene>
<dbReference type="InterPro" id="IPR043146">
    <property type="entry name" value="Penicillin_amidase_N_B-knob"/>
</dbReference>
<evidence type="ECO:0000256" key="3">
    <source>
        <dbReference type="ARBA" id="ARBA00022801"/>
    </source>
</evidence>
<dbReference type="InterPro" id="IPR029055">
    <property type="entry name" value="Ntn_hydrolases_N"/>
</dbReference>
<organism evidence="6 7">
    <name type="scientific">Pandoraea sputorum</name>
    <dbReference type="NCBI Taxonomy" id="93222"/>
    <lineage>
        <taxon>Bacteria</taxon>
        <taxon>Pseudomonadati</taxon>
        <taxon>Pseudomonadota</taxon>
        <taxon>Betaproteobacteria</taxon>
        <taxon>Burkholderiales</taxon>
        <taxon>Burkholderiaceae</taxon>
        <taxon>Pandoraea</taxon>
    </lineage>
</organism>
<keyword evidence="4" id="KW-0865">Zymogen</keyword>
<dbReference type="STRING" id="93222.NA29_12810"/>
<dbReference type="Pfam" id="PF01804">
    <property type="entry name" value="Penicil_amidase"/>
    <property type="match status" value="1"/>
</dbReference>
<keyword evidence="2" id="KW-0732">Signal</keyword>
<protein>
    <submittedName>
        <fullName evidence="6">Acyl-homoserine lactone acylase pvdQ</fullName>
        <ecNumber evidence="6">3.5.1.97</ecNumber>
    </submittedName>
</protein>
<dbReference type="Gene3D" id="1.10.1400.10">
    <property type="match status" value="1"/>
</dbReference>
<dbReference type="GO" id="GO:0017000">
    <property type="term" value="P:antibiotic biosynthetic process"/>
    <property type="evidence" value="ECO:0007669"/>
    <property type="project" value="InterPro"/>
</dbReference>
<feature type="compositionally biased region" description="Low complexity" evidence="5">
    <location>
        <begin position="1"/>
        <end position="20"/>
    </location>
</feature>
<dbReference type="Gene3D" id="2.30.120.10">
    <property type="match status" value="1"/>
</dbReference>
<evidence type="ECO:0000256" key="2">
    <source>
        <dbReference type="ARBA" id="ARBA00022729"/>
    </source>
</evidence>
<dbReference type="Gene3D" id="1.10.439.10">
    <property type="entry name" value="Penicillin Amidohydrolase, domain 1"/>
    <property type="match status" value="1"/>
</dbReference>
<sequence length="882" mass="93164">MSRSPRPSRLLLAPSARPALPDLPSPPTSPIPVRTGLVVVALCLAACTSPRPPTDRVAEAPQSTESRAPSITAHYNADLRRTTDGTAHVRAANWGSLGYGFGYAQAQDNLCTLAESIVTFRGERSLAFGADGRVARRATFGQPNNLDADVFFRLTFDAATLERYRATQSPRGRELAQGFAAGVTRYLKDVRAGTDAAQHTACRNADWVRQLGTVTEDDVYRRLYAATLAASAATQIAAIATARPPSASAAINGRSRPARKVATSLPAAVPAVVPAVVPATSLASINDAGVGSNAFAFGASLSADGQPILYGSPHWYWEGPDRLYPAHLTIPGQLDISGVGMLGAPFIMIGFTQDVAWTHTVSSARRFGLIALTLDPADPTRYRIDGRTEAMQRVSVTVPVRDAQGKTSSVSRTLYRTADGPVVNLSAMSPALGWTTRQALVLRDANANNFGLLEHYLRMAQADSLDALASGMRTDAANPWVNTLAIGRRDPRVWFGDIGPVPGVPDTLLAACTAKPAGLAFAKAAPGLPVLDGSRSACAWQTAPDSPLPGTLGRREMPDIMSDTVVANMNDSAWLAAPDAPLAHLSSVLGQSDAPLSLRSRSGLQRIAALRAAAPVTTQAVRESVLRATPLSADLTRKSLLARVCPSAVERKDKRFDVRITQDPVDGKPLKSPQTVDLAPACRVLAAWDGTGERSARGANLWDAVWIRLAGVDATGRRAFAAPFDATHPVTSPAGLAGDSASLAQALGEAVLEMKRMGLALDSRRDEALFATRGGRRIGLSGGCDIAGYFSIMCADARMGTDRYGMDTAPRGDTYLQVVSFPDDPARRVAAATLDASGPADDRADPRNATALQAWADKRWQAAPFTEADVAAATVSVLHLSQ</sequence>
<dbReference type="PANTHER" id="PTHR34218">
    <property type="entry name" value="PEPTIDASE S45 PENICILLIN AMIDASE"/>
    <property type="match status" value="1"/>
</dbReference>
<reference evidence="6 7" key="1">
    <citation type="submission" date="2017-06" db="EMBL/GenBank/DDBJ databases">
        <authorList>
            <consortium name="Pathogen Informatics"/>
        </authorList>
    </citation>
    <scope>NUCLEOTIDE SEQUENCE [LARGE SCALE GENOMIC DNA]</scope>
    <source>
        <strain evidence="6 7">NCTC13161</strain>
    </source>
</reference>
<dbReference type="Gene3D" id="3.60.20.10">
    <property type="entry name" value="Glutamine Phosphoribosylpyrophosphate, subunit 1, domain 1"/>
    <property type="match status" value="1"/>
</dbReference>
<dbReference type="InterPro" id="IPR002692">
    <property type="entry name" value="S45"/>
</dbReference>
<dbReference type="InterPro" id="IPR023343">
    <property type="entry name" value="Penicillin_amidase_dom1"/>
</dbReference>
<keyword evidence="3 6" id="KW-0378">Hydrolase</keyword>
<dbReference type="EC" id="3.5.1.97" evidence="6"/>
<accession>A0A239SG86</accession>
<dbReference type="Proteomes" id="UP000215126">
    <property type="component" value="Chromosome 1"/>
</dbReference>
<name>A0A239SG86_9BURK</name>
<dbReference type="AlphaFoldDB" id="A0A239SG86"/>
<feature type="region of interest" description="Disordered" evidence="5">
    <location>
        <begin position="1"/>
        <end position="27"/>
    </location>
</feature>
<dbReference type="PANTHER" id="PTHR34218:SF3">
    <property type="entry name" value="ACYL-HOMOSERINE LACTONE ACYLASE PVDQ"/>
    <property type="match status" value="1"/>
</dbReference>
<evidence type="ECO:0000256" key="1">
    <source>
        <dbReference type="ARBA" id="ARBA00006586"/>
    </source>
</evidence>